<keyword evidence="3" id="KW-1185">Reference proteome</keyword>
<sequence length="262" mass="30652">MTQAWPTYPAPRKLALVVSCVDYRLLDDIVSYLHLDNMTNRYYHFAIAGTALSLVEKLRRDDFQPPEPGDIENYERANIQCETDLMKLFASWKRTFFDQVKAGLILTKQGISDIYIIQHENCGAFRIYLDKDIETKCCQKSDNSSCTFDAEIRMHQWYAALLKEQLRRDWECFIKLLLEDHSQDIVQSINECRELAKKDCEKDSESNKPDKKELNAPPEIHLLYMTLRGEVIDLEKWESKDSPVKVKDKKKSKKSKDTKKSE</sequence>
<organism evidence="2 3">
    <name type="scientific">Planctopirus ephydatiae</name>
    <dbReference type="NCBI Taxonomy" id="2528019"/>
    <lineage>
        <taxon>Bacteria</taxon>
        <taxon>Pseudomonadati</taxon>
        <taxon>Planctomycetota</taxon>
        <taxon>Planctomycetia</taxon>
        <taxon>Planctomycetales</taxon>
        <taxon>Planctomycetaceae</taxon>
        <taxon>Planctopirus</taxon>
    </lineage>
</organism>
<dbReference type="KEGG" id="peh:Spb1_02600"/>
<evidence type="ECO:0000256" key="1">
    <source>
        <dbReference type="SAM" id="MobiDB-lite"/>
    </source>
</evidence>
<dbReference type="Proteomes" id="UP000315349">
    <property type="component" value="Chromosome"/>
</dbReference>
<dbReference type="RefSeq" id="WP_145294573.1">
    <property type="nucleotide sequence ID" value="NZ_CP036299.1"/>
</dbReference>
<gene>
    <name evidence="2" type="ORF">Spb1_02600</name>
</gene>
<feature type="region of interest" description="Disordered" evidence="1">
    <location>
        <begin position="241"/>
        <end position="262"/>
    </location>
</feature>
<dbReference type="AlphaFoldDB" id="A0A518GIH9"/>
<dbReference type="EMBL" id="CP036299">
    <property type="protein sequence ID" value="QDV28397.1"/>
    <property type="molecule type" value="Genomic_DNA"/>
</dbReference>
<name>A0A518GIH9_9PLAN</name>
<protein>
    <submittedName>
        <fullName evidence="2">Uncharacterized protein</fullName>
    </submittedName>
</protein>
<evidence type="ECO:0000313" key="2">
    <source>
        <dbReference type="EMBL" id="QDV28397.1"/>
    </source>
</evidence>
<accession>A0A518GIH9</accession>
<feature type="compositionally biased region" description="Basic residues" evidence="1">
    <location>
        <begin position="247"/>
        <end position="262"/>
    </location>
</feature>
<proteinExistence type="predicted"/>
<dbReference type="OrthoDB" id="288525at2"/>
<evidence type="ECO:0000313" key="3">
    <source>
        <dbReference type="Proteomes" id="UP000315349"/>
    </source>
</evidence>
<reference evidence="2 3" key="1">
    <citation type="submission" date="2019-02" db="EMBL/GenBank/DDBJ databases">
        <title>Deep-cultivation of Planctomycetes and their phenomic and genomic characterization uncovers novel biology.</title>
        <authorList>
            <person name="Wiegand S."/>
            <person name="Jogler M."/>
            <person name="Boedeker C."/>
            <person name="Pinto D."/>
            <person name="Vollmers J."/>
            <person name="Rivas-Marin E."/>
            <person name="Kohn T."/>
            <person name="Peeters S.H."/>
            <person name="Heuer A."/>
            <person name="Rast P."/>
            <person name="Oberbeckmann S."/>
            <person name="Bunk B."/>
            <person name="Jeske O."/>
            <person name="Meyerdierks A."/>
            <person name="Storesund J.E."/>
            <person name="Kallscheuer N."/>
            <person name="Luecker S."/>
            <person name="Lage O.M."/>
            <person name="Pohl T."/>
            <person name="Merkel B.J."/>
            <person name="Hornburger P."/>
            <person name="Mueller R.-W."/>
            <person name="Bruemmer F."/>
            <person name="Labrenz M."/>
            <person name="Spormann A.M."/>
            <person name="Op den Camp H."/>
            <person name="Overmann J."/>
            <person name="Amann R."/>
            <person name="Jetten M.S.M."/>
            <person name="Mascher T."/>
            <person name="Medema M.H."/>
            <person name="Devos D.P."/>
            <person name="Kaster A.-K."/>
            <person name="Ovreas L."/>
            <person name="Rohde M."/>
            <person name="Galperin M.Y."/>
            <person name="Jogler C."/>
        </authorList>
    </citation>
    <scope>NUCLEOTIDE SEQUENCE [LARGE SCALE GENOMIC DNA]</scope>
    <source>
        <strain evidence="2 3">Spb1</strain>
    </source>
</reference>